<evidence type="ECO:0000256" key="1">
    <source>
        <dbReference type="ARBA" id="ARBA00006479"/>
    </source>
</evidence>
<name>A0ABS2FE48_9CLOT</name>
<dbReference type="InterPro" id="IPR043129">
    <property type="entry name" value="ATPase_NBD"/>
</dbReference>
<organism evidence="2 3">
    <name type="scientific">Clostridium saudiense</name>
    <dbReference type="NCBI Taxonomy" id="1414720"/>
    <lineage>
        <taxon>Bacteria</taxon>
        <taxon>Bacillati</taxon>
        <taxon>Bacillota</taxon>
        <taxon>Clostridia</taxon>
        <taxon>Eubacteriales</taxon>
        <taxon>Clostridiaceae</taxon>
        <taxon>Clostridium</taxon>
    </lineage>
</organism>
<accession>A0ABS2FE48</accession>
<comment type="caution">
    <text evidence="2">The sequence shown here is derived from an EMBL/GenBank/DDBJ whole genome shotgun (WGS) entry which is preliminary data.</text>
</comment>
<keyword evidence="3" id="KW-1185">Reference proteome</keyword>
<dbReference type="PANTHER" id="PTHR18964">
    <property type="entry name" value="ROK (REPRESSOR, ORF, KINASE) FAMILY"/>
    <property type="match status" value="1"/>
</dbReference>
<reference evidence="2 3" key="1">
    <citation type="journal article" date="2021" name="Sci. Rep.">
        <title>The distribution of antibiotic resistance genes in chicken gut microbiota commensals.</title>
        <authorList>
            <person name="Juricova H."/>
            <person name="Matiasovicova J."/>
            <person name="Kubasova T."/>
            <person name="Cejkova D."/>
            <person name="Rychlik I."/>
        </authorList>
    </citation>
    <scope>NUCLEOTIDE SEQUENCE [LARGE SCALE GENOMIC DNA]</scope>
    <source>
        <strain evidence="2 3">An435</strain>
    </source>
</reference>
<evidence type="ECO:0000313" key="2">
    <source>
        <dbReference type="EMBL" id="MBM6818282.1"/>
    </source>
</evidence>
<dbReference type="CDD" id="cd24152">
    <property type="entry name" value="ASKHA_NBD_ROK-like"/>
    <property type="match status" value="1"/>
</dbReference>
<proteinExistence type="inferred from homology"/>
<sequence length="305" mass="33497">MANYMVYDIGGSSVKWSVITNKGAILKSGKIEIASTVEEFFEELTNLFNVYKSEFSLQGIAISAPGAVDSKTGEIKSKSAIPYIYGMNFKEILGEKIGLPVEIENDANCAALGECWLGATKDNNDSAFIVCGTGIGGAIVKDRKIHTGANMHGGEFGFCIVDCDIKNNNLLTWSEVGSTFALVKAIAKRKNIDINKFNGKKAFELYDSGDEIAIEEVNKFFTYMAIGIINIQYTYDPEAIVIGGAISEREGIIEDIRKRVIEILSKDEYAEVIPQIKKCVYGNDANKLGALYNFLQKQKLEICID</sequence>
<comment type="similarity">
    <text evidence="1">Belongs to the ROK (NagC/XylR) family.</text>
</comment>
<protein>
    <submittedName>
        <fullName evidence="2">ROK family protein</fullName>
    </submittedName>
</protein>
<dbReference type="InterPro" id="IPR000600">
    <property type="entry name" value="ROK"/>
</dbReference>
<dbReference type="PANTHER" id="PTHR18964:SF170">
    <property type="entry name" value="SUGAR KINASE"/>
    <property type="match status" value="1"/>
</dbReference>
<evidence type="ECO:0000313" key="3">
    <source>
        <dbReference type="Proteomes" id="UP000767334"/>
    </source>
</evidence>
<dbReference type="SUPFAM" id="SSF53067">
    <property type="entry name" value="Actin-like ATPase domain"/>
    <property type="match status" value="1"/>
</dbReference>
<gene>
    <name evidence="2" type="ORF">H6A19_02815</name>
</gene>
<dbReference type="RefSeq" id="WP_204571854.1">
    <property type="nucleotide sequence ID" value="NZ_JACJLL010000010.1"/>
</dbReference>
<dbReference type="Gene3D" id="3.30.420.40">
    <property type="match status" value="2"/>
</dbReference>
<dbReference type="Pfam" id="PF00480">
    <property type="entry name" value="ROK"/>
    <property type="match status" value="1"/>
</dbReference>
<dbReference type="Proteomes" id="UP000767334">
    <property type="component" value="Unassembled WGS sequence"/>
</dbReference>
<dbReference type="EMBL" id="JACJLL010000010">
    <property type="protein sequence ID" value="MBM6818282.1"/>
    <property type="molecule type" value="Genomic_DNA"/>
</dbReference>